<protein>
    <submittedName>
        <fullName evidence="4">Methyl-accepting chemotaxis protein</fullName>
    </submittedName>
</protein>
<dbReference type="GO" id="GO:0016020">
    <property type="term" value="C:membrane"/>
    <property type="evidence" value="ECO:0007669"/>
    <property type="project" value="InterPro"/>
</dbReference>
<reference evidence="4" key="1">
    <citation type="submission" date="2016-08" db="EMBL/GenBank/DDBJ databases">
        <authorList>
            <person name="Seilhamer J.J."/>
        </authorList>
    </citation>
    <scope>NUCLEOTIDE SEQUENCE</scope>
    <source>
        <strain evidence="4">86</strain>
    </source>
</reference>
<dbReference type="InterPro" id="IPR004089">
    <property type="entry name" value="MCPsignal_dom"/>
</dbReference>
<dbReference type="PROSITE" id="PS50111">
    <property type="entry name" value="CHEMOTAXIS_TRANSDUC_2"/>
    <property type="match status" value="1"/>
</dbReference>
<organism evidence="4">
    <name type="scientific">uncultured Sporomusa sp</name>
    <dbReference type="NCBI Taxonomy" id="307249"/>
    <lineage>
        <taxon>Bacteria</taxon>
        <taxon>Bacillati</taxon>
        <taxon>Bacillota</taxon>
        <taxon>Negativicutes</taxon>
        <taxon>Selenomonadales</taxon>
        <taxon>Sporomusaceae</taxon>
        <taxon>Sporomusa</taxon>
        <taxon>environmental samples</taxon>
    </lineage>
</organism>
<dbReference type="SMART" id="SM00283">
    <property type="entry name" value="MA"/>
    <property type="match status" value="1"/>
</dbReference>
<dbReference type="EMBL" id="FMJE01000003">
    <property type="protein sequence ID" value="SCM81397.1"/>
    <property type="molecule type" value="Genomic_DNA"/>
</dbReference>
<dbReference type="PANTHER" id="PTHR32089">
    <property type="entry name" value="METHYL-ACCEPTING CHEMOTAXIS PROTEIN MCPB"/>
    <property type="match status" value="1"/>
</dbReference>
<dbReference type="AlphaFoldDB" id="A0A212LVA4"/>
<feature type="domain" description="Methyl-accepting transducer" evidence="3">
    <location>
        <begin position="118"/>
        <end position="280"/>
    </location>
</feature>
<evidence type="ECO:0000313" key="4">
    <source>
        <dbReference type="EMBL" id="SCM81397.1"/>
    </source>
</evidence>
<dbReference type="RefSeq" id="WP_288184438.1">
    <property type="nucleotide sequence ID" value="NZ_LT608335.1"/>
</dbReference>
<evidence type="ECO:0000256" key="1">
    <source>
        <dbReference type="ARBA" id="ARBA00023224"/>
    </source>
</evidence>
<name>A0A212LVA4_9FIRM</name>
<dbReference type="SUPFAM" id="SSF58104">
    <property type="entry name" value="Methyl-accepting chemotaxis protein (MCP) signaling domain"/>
    <property type="match status" value="1"/>
</dbReference>
<dbReference type="Gene3D" id="1.10.287.950">
    <property type="entry name" value="Methyl-accepting chemotaxis protein"/>
    <property type="match status" value="1"/>
</dbReference>
<accession>A0A212LVA4</accession>
<gene>
    <name evidence="4" type="ORF">KL86SPO_31576</name>
</gene>
<dbReference type="PANTHER" id="PTHR32089:SF112">
    <property type="entry name" value="LYSOZYME-LIKE PROTEIN-RELATED"/>
    <property type="match status" value="1"/>
</dbReference>
<evidence type="ECO:0000259" key="3">
    <source>
        <dbReference type="PROSITE" id="PS50111"/>
    </source>
</evidence>
<dbReference type="Pfam" id="PF00015">
    <property type="entry name" value="MCPsignal"/>
    <property type="match status" value="1"/>
</dbReference>
<keyword evidence="1 2" id="KW-0807">Transducer</keyword>
<sequence length="280" mass="30356">MNNFLTREQCQALLVLQDILPQLFDEEILFFQADNKGFIKNLSVSETFRNKGYRAKVGDQLLDGSAGGQCIQSGQTIKRLLPKEHIGFPLRTVAIPIIEDDIVIGCVAIGRSREEQMELSEGVDNLSASSQEITASLQQIKEHSSKIEDAMTVFMQAFKVLLVKMEEIGEMNEVIRTIASQTNLLSLNAAIEAARAGETGRGFAVVADEVKKLAGSSNGTVKQISLVLASVKEAVTDVETKITAANSLLAVQKQATQEIAAAMQAIAETAMSLSELSRKI</sequence>
<evidence type="ECO:0000256" key="2">
    <source>
        <dbReference type="PROSITE-ProRule" id="PRU00284"/>
    </source>
</evidence>
<proteinExistence type="predicted"/>
<dbReference type="GO" id="GO:0007165">
    <property type="term" value="P:signal transduction"/>
    <property type="evidence" value="ECO:0007669"/>
    <property type="project" value="UniProtKB-KW"/>
</dbReference>